<name>A0A9W9YGY6_9CNID</name>
<dbReference type="SUPFAM" id="SSF50978">
    <property type="entry name" value="WD40 repeat-like"/>
    <property type="match status" value="1"/>
</dbReference>
<evidence type="ECO:0000313" key="4">
    <source>
        <dbReference type="EMBL" id="KAJ7339419.1"/>
    </source>
</evidence>
<keyword evidence="5" id="KW-1185">Reference proteome</keyword>
<comment type="caution">
    <text evidence="4">The sequence shown here is derived from an EMBL/GenBank/DDBJ whole genome shotgun (WGS) entry which is preliminary data.</text>
</comment>
<dbReference type="Pfam" id="PF00400">
    <property type="entry name" value="WD40"/>
    <property type="match status" value="2"/>
</dbReference>
<feature type="repeat" description="WD" evidence="3">
    <location>
        <begin position="121"/>
        <end position="162"/>
    </location>
</feature>
<dbReference type="InterPro" id="IPR015943">
    <property type="entry name" value="WD40/YVTN_repeat-like_dom_sf"/>
</dbReference>
<reference evidence="4" key="1">
    <citation type="submission" date="2023-01" db="EMBL/GenBank/DDBJ databases">
        <title>Genome assembly of the deep-sea coral Lophelia pertusa.</title>
        <authorList>
            <person name="Herrera S."/>
            <person name="Cordes E."/>
        </authorList>
    </citation>
    <scope>NUCLEOTIDE SEQUENCE</scope>
    <source>
        <strain evidence="4">USNM1676648</strain>
        <tissue evidence="4">Polyp</tissue>
    </source>
</reference>
<dbReference type="Gene3D" id="2.130.10.10">
    <property type="entry name" value="YVTN repeat-like/Quinoprotein amine dehydrogenase"/>
    <property type="match status" value="1"/>
</dbReference>
<dbReference type="InterPro" id="IPR001680">
    <property type="entry name" value="WD40_rpt"/>
</dbReference>
<evidence type="ECO:0000313" key="5">
    <source>
        <dbReference type="Proteomes" id="UP001163046"/>
    </source>
</evidence>
<dbReference type="SMART" id="SM00320">
    <property type="entry name" value="WD40"/>
    <property type="match status" value="4"/>
</dbReference>
<dbReference type="EMBL" id="MU827779">
    <property type="protein sequence ID" value="KAJ7339419.1"/>
    <property type="molecule type" value="Genomic_DNA"/>
</dbReference>
<sequence>MSSHIWREGLGTFPQSIVVVQKARTFYKMADGPNEFQLEQPPSDGISSVKFSPTSASFLVVSSWDTSVRLYDVQNNNMRLKYNHSYAVLDCCFQDGVHTFSGGLDNTLKVVDLNTSAEQVVGMHDEAIKCVEYCPQSGLVVTGSWDKFVKLWDPRSNQCTGKHEQPEKIYTMASSDERLVVGTAGRRVMVWDLRNMAYVQQRRESSLKYQTRCIRTFPK</sequence>
<organism evidence="4 5">
    <name type="scientific">Desmophyllum pertusum</name>
    <dbReference type="NCBI Taxonomy" id="174260"/>
    <lineage>
        <taxon>Eukaryota</taxon>
        <taxon>Metazoa</taxon>
        <taxon>Cnidaria</taxon>
        <taxon>Anthozoa</taxon>
        <taxon>Hexacorallia</taxon>
        <taxon>Scleractinia</taxon>
        <taxon>Caryophylliina</taxon>
        <taxon>Caryophylliidae</taxon>
        <taxon>Desmophyllum</taxon>
    </lineage>
</organism>
<proteinExistence type="predicted"/>
<evidence type="ECO:0000256" key="1">
    <source>
        <dbReference type="ARBA" id="ARBA00022574"/>
    </source>
</evidence>
<dbReference type="Proteomes" id="UP001163046">
    <property type="component" value="Unassembled WGS sequence"/>
</dbReference>
<gene>
    <name evidence="4" type="primary">BUB3_1</name>
    <name evidence="4" type="ORF">OS493_005816</name>
</gene>
<evidence type="ECO:0000256" key="2">
    <source>
        <dbReference type="ARBA" id="ARBA00022737"/>
    </source>
</evidence>
<dbReference type="PANTHER" id="PTHR10971">
    <property type="entry name" value="MRNA EXPORT FACTOR AND BUB3"/>
    <property type="match status" value="1"/>
</dbReference>
<dbReference type="PROSITE" id="PS50294">
    <property type="entry name" value="WD_REPEATS_REGION"/>
    <property type="match status" value="1"/>
</dbReference>
<dbReference type="PROSITE" id="PS50082">
    <property type="entry name" value="WD_REPEATS_2"/>
    <property type="match status" value="2"/>
</dbReference>
<protein>
    <submittedName>
        <fullName evidence="4">Mitotic spindle checkpoint protein Bub3</fullName>
    </submittedName>
</protein>
<accession>A0A9W9YGY6</accession>
<keyword evidence="1 3" id="KW-0853">WD repeat</keyword>
<feature type="repeat" description="WD" evidence="3">
    <location>
        <begin position="39"/>
        <end position="81"/>
    </location>
</feature>
<evidence type="ECO:0000256" key="3">
    <source>
        <dbReference type="PROSITE-ProRule" id="PRU00221"/>
    </source>
</evidence>
<keyword evidence="2" id="KW-0677">Repeat</keyword>
<dbReference type="AlphaFoldDB" id="A0A9W9YGY6"/>
<dbReference type="OrthoDB" id="5965613at2759"/>
<dbReference type="InterPro" id="IPR036322">
    <property type="entry name" value="WD40_repeat_dom_sf"/>
</dbReference>